<keyword evidence="2" id="KW-0732">Signal</keyword>
<feature type="region of interest" description="Disordered" evidence="5">
    <location>
        <begin position="379"/>
        <end position="402"/>
    </location>
</feature>
<dbReference type="InterPro" id="IPR001611">
    <property type="entry name" value="Leu-rich_rpt"/>
</dbReference>
<dbReference type="PANTHER" id="PTHR24366">
    <property type="entry name" value="IG(IMMUNOGLOBULIN) AND LRR(LEUCINE RICH REPEAT) DOMAINS"/>
    <property type="match status" value="1"/>
</dbReference>
<evidence type="ECO:0000256" key="5">
    <source>
        <dbReference type="SAM" id="MobiDB-lite"/>
    </source>
</evidence>
<keyword evidence="1" id="KW-0433">Leucine-rich repeat</keyword>
<dbReference type="Pfam" id="PF00560">
    <property type="entry name" value="LRR_1"/>
    <property type="match status" value="5"/>
</dbReference>
<dbReference type="PRINTS" id="PR00019">
    <property type="entry name" value="LEURICHRPT"/>
</dbReference>
<dbReference type="SMART" id="SM00364">
    <property type="entry name" value="LRR_BAC"/>
    <property type="match status" value="27"/>
</dbReference>
<dbReference type="FunFam" id="3.80.10.10:FF:000770">
    <property type="entry name" value="Uncharacterized protein"/>
    <property type="match status" value="1"/>
</dbReference>
<keyword evidence="8" id="KW-1185">Reference proteome</keyword>
<feature type="transmembrane region" description="Helical" evidence="6">
    <location>
        <begin position="872"/>
        <end position="894"/>
    </location>
</feature>
<dbReference type="Gene3D" id="3.80.10.10">
    <property type="entry name" value="Ribonuclease Inhibitor"/>
    <property type="match status" value="4"/>
</dbReference>
<feature type="transmembrane region" description="Helical" evidence="6">
    <location>
        <begin position="1013"/>
        <end position="1030"/>
    </location>
</feature>
<comment type="caution">
    <text evidence="7">The sequence shown here is derived from an EMBL/GenBank/DDBJ whole genome shotgun (WGS) entry which is preliminary data.</text>
</comment>
<feature type="transmembrane region" description="Helical" evidence="6">
    <location>
        <begin position="778"/>
        <end position="799"/>
    </location>
</feature>
<evidence type="ECO:0000256" key="4">
    <source>
        <dbReference type="ARBA" id="ARBA00023180"/>
    </source>
</evidence>
<evidence type="ECO:0000256" key="3">
    <source>
        <dbReference type="ARBA" id="ARBA00022737"/>
    </source>
</evidence>
<name>A0AA36HNK0_9DINO</name>
<protein>
    <recommendedName>
        <fullName evidence="9">Chaoptin</fullName>
    </recommendedName>
</protein>
<keyword evidence="3" id="KW-0677">Repeat</keyword>
<evidence type="ECO:0000256" key="6">
    <source>
        <dbReference type="SAM" id="Phobius"/>
    </source>
</evidence>
<dbReference type="InterPro" id="IPR003591">
    <property type="entry name" value="Leu-rich_rpt_typical-subtyp"/>
</dbReference>
<dbReference type="PANTHER" id="PTHR24366:SF170">
    <property type="entry name" value="RE50361P"/>
    <property type="match status" value="1"/>
</dbReference>
<dbReference type="SMART" id="SM00369">
    <property type="entry name" value="LRR_TYP"/>
    <property type="match status" value="27"/>
</dbReference>
<dbReference type="Proteomes" id="UP001178507">
    <property type="component" value="Unassembled WGS sequence"/>
</dbReference>
<reference evidence="7" key="1">
    <citation type="submission" date="2023-08" db="EMBL/GenBank/DDBJ databases">
        <authorList>
            <person name="Chen Y."/>
            <person name="Shah S."/>
            <person name="Dougan E. K."/>
            <person name="Thang M."/>
            <person name="Chan C."/>
        </authorList>
    </citation>
    <scope>NUCLEOTIDE SEQUENCE</scope>
</reference>
<dbReference type="EMBL" id="CAUJNA010000136">
    <property type="protein sequence ID" value="CAJ1372446.1"/>
    <property type="molecule type" value="Genomic_DNA"/>
</dbReference>
<evidence type="ECO:0000256" key="2">
    <source>
        <dbReference type="ARBA" id="ARBA00022729"/>
    </source>
</evidence>
<dbReference type="FunFam" id="3.80.10.10:FF:001164">
    <property type="entry name" value="GH01279p"/>
    <property type="match status" value="3"/>
</dbReference>
<keyword evidence="6" id="KW-0812">Transmembrane</keyword>
<evidence type="ECO:0000313" key="8">
    <source>
        <dbReference type="Proteomes" id="UP001178507"/>
    </source>
</evidence>
<proteinExistence type="predicted"/>
<keyword evidence="6" id="KW-0472">Membrane</keyword>
<evidence type="ECO:0000313" key="7">
    <source>
        <dbReference type="EMBL" id="CAJ1372446.1"/>
    </source>
</evidence>
<dbReference type="InterPro" id="IPR032675">
    <property type="entry name" value="LRR_dom_sf"/>
</dbReference>
<accession>A0AA36HNK0</accession>
<gene>
    <name evidence="7" type="ORF">EVOR1521_LOCUS2527</name>
</gene>
<feature type="compositionally biased region" description="Acidic residues" evidence="5">
    <location>
        <begin position="387"/>
        <end position="396"/>
    </location>
</feature>
<organism evidence="7 8">
    <name type="scientific">Effrenium voratum</name>
    <dbReference type="NCBI Taxonomy" id="2562239"/>
    <lineage>
        <taxon>Eukaryota</taxon>
        <taxon>Sar</taxon>
        <taxon>Alveolata</taxon>
        <taxon>Dinophyceae</taxon>
        <taxon>Suessiales</taxon>
        <taxon>Symbiodiniaceae</taxon>
        <taxon>Effrenium</taxon>
    </lineage>
</organism>
<evidence type="ECO:0008006" key="9">
    <source>
        <dbReference type="Google" id="ProtNLM"/>
    </source>
</evidence>
<keyword evidence="4" id="KW-0325">Glycoprotein</keyword>
<feature type="transmembrane region" description="Helical" evidence="6">
    <location>
        <begin position="906"/>
        <end position="924"/>
    </location>
</feature>
<dbReference type="SMART" id="SM00365">
    <property type="entry name" value="LRR_SD22"/>
    <property type="match status" value="17"/>
</dbReference>
<dbReference type="PROSITE" id="PS51450">
    <property type="entry name" value="LRR"/>
    <property type="match status" value="11"/>
</dbReference>
<keyword evidence="6" id="KW-1133">Transmembrane helix</keyword>
<sequence length="1806" mass="198101">MQMCRGVLLVLDRDGTPFNRIWCCFEQSIAIEHREDGQLRHRLLLDVGATAAEDTAHVLTDGLAGAETRMIGIVGLHRKSVRERGFPFELLEEGLTVNIEEANATQPMDKVRILNSIAFPRLETCKLDQPVAPEKHDNFRLVDQALASHFALASWYNCIWLNKRTERLATALRTDVSRKLVQLSFTGCQHFSDPELESLVLNLPSELRVLRLDLGFTGLETLDCFASADLRFLVQLKLRFTGSPSLRNIAGLSAALQKWSLTHLELWFMNLPRLEQLGSLSTALLSLRLQELIFDLNGCPQISEDARIQLHEAIKGSSLRRSEAWVNIEGLSRETWLRSQTTLRTICALLLAQCPRVPIWRLRHRRNCRTNALAATRLGRSASDQSDTADTEDELREEQADAARPFPCSHPGCTSFHGAEDGYCEKHRSLKVCKHMLGLLNTLRQYVELGLLILTQAVAEVESRWLLILIILSLCPVAAYSLEQSTGSSAAEISVVAVPLAVISIAYTTARLNQMQELTKELEVQAESVYAMHLGRDMSLLFGEGQDILQHVGSLKDHFLEARKRFDKFQQEVCLPLRDFLNDQGPATEGLKPMLRPVQAVRHRDLRRLLDLLYCHVTFDGLESMARAWQFLRARVQNEVGGVEVVSVRDSFAVLETGHRCAQIVVGIDGYFATVFFYEESLSELEKQLDDVHRLAKHLRLANLPTQIHDVAGLPLRSWPVGVAVGCLRAVSLLAAIYLGAQYFIRYCPAPFRATLAPSLKAGLALKEVDTDGQAEGWWLSIAFALPYLALTIVLILDLRRCGSTQHRKWKPTQVLYETYFGIEGKFYSIKVAGLQLLTVMLQALGKLQLLGGIVSFAAHARADADAFQSCFWVFVGLLCLNSIYPSMLLFFDWKWMRLGAAMMDAVLDIAYTLTYLVLTLLAISELSLDQQVAGNFGDEAAVNFEARLDPAFVFPVDCLGYVAVYYSVAHVCTVCRALERADLTPMHNFTSLSRVRSANLFGQRRWRATFKALYSPSLLLVMIFLLISSESYPSHPQSTCFPCRCIGLPNGTQQLESCGLIRVLRFKDVSLSDRNISSVAEKAFDSAGCLQRLSLSGNPLGGLPKVFASLTCLQLLDLGRTQLQSLEPDTFNGLSSLRILSLSQNQLEELPEELLQPIPLLKQLLLGGKSDASGSRLIMGNPLKSLPHKLLQHSPSLRVLDVSETDLTALPMFAKNPFLHTLDARQCRLRELPAATFAGLSMLQKLDLSSNSLSELPAGVFAGLSKLQTLYLYSNKLSDMPAGVFAGLNKLQTLYLYSNKLSDMPAGVFAGLNKLQTLDLQFNSLSELPAGVFANLSSLQALDLLSNSLSELPAGVFAGLNKLQKLDLSSNSLSELPAGVFAGLSKLQTLYLYSNKLSDMPAGVFAGLNKLQTLYLYSNKLSDMPAGVFAGLNKLQTLYLDANKLSDMPAGVFANLSSLQALDLSSNSLSELPAGVFAGLNKLQTLYLDANKLSDMPAGVFAGLSMLQTLDLQFNSLSQLPAGVFANLSSLQALDLSSNSLSELPAGVFAGLNKLQTLYLYSNKLSDMPAGVFAGLNKLQKLDLSSNSLSELPAGVFAGLNKLQTLYLYSNKLSDMPAGVSAGLNKLQKLDLSYNSLSELPAGVFANLSSLQALDLLSNSLSELPAGVFAGLNKLQKLDLSYNSLSELPAGVFANLSSLQALDLLSNSLSELPAGVFAGLNKLQKLDLSYNSLSELPAGVFANLSSLQALDLLSNSLSELPAGVFAGLNKLQKLDLSYNSLSELPAGVFANLSSLQALDLSSNRW</sequence>
<evidence type="ECO:0000256" key="1">
    <source>
        <dbReference type="ARBA" id="ARBA00022614"/>
    </source>
</evidence>
<dbReference type="Pfam" id="PF13855">
    <property type="entry name" value="LRR_8"/>
    <property type="match status" value="7"/>
</dbReference>
<dbReference type="SUPFAM" id="SSF52058">
    <property type="entry name" value="L domain-like"/>
    <property type="match status" value="3"/>
</dbReference>